<dbReference type="NCBIfam" id="TIGR00055">
    <property type="entry name" value="uppS"/>
    <property type="match status" value="1"/>
</dbReference>
<dbReference type="Gene3D" id="3.40.1180.10">
    <property type="entry name" value="Decaprenyl diphosphate synthase-like"/>
    <property type="match status" value="1"/>
</dbReference>
<dbReference type="HAMAP" id="MF_01139">
    <property type="entry name" value="ISPT"/>
    <property type="match status" value="1"/>
</dbReference>
<proteinExistence type="inferred from homology"/>
<evidence type="ECO:0000256" key="4">
    <source>
        <dbReference type="ARBA" id="ARBA00005432"/>
    </source>
</evidence>
<keyword evidence="16" id="KW-1185">Reference proteome</keyword>
<dbReference type="CDD" id="cd00475">
    <property type="entry name" value="Cis_IPPS"/>
    <property type="match status" value="1"/>
</dbReference>
<gene>
    <name evidence="14" type="ORF">CAPTEDRAFT_181282</name>
</gene>
<evidence type="ECO:0000256" key="7">
    <source>
        <dbReference type="ARBA" id="ARBA00022842"/>
    </source>
</evidence>
<dbReference type="EnsemblMetazoa" id="CapteT181282">
    <property type="protein sequence ID" value="CapteP181282"/>
    <property type="gene ID" value="CapteG181282"/>
</dbReference>
<dbReference type="InterPro" id="IPR018520">
    <property type="entry name" value="UPP_synth-like_CS"/>
</dbReference>
<dbReference type="PANTHER" id="PTHR10291:SF43">
    <property type="entry name" value="DEHYDRODOLICHYL DIPHOSPHATE SYNTHASE COMPLEX SUBUNIT DHDDS"/>
    <property type="match status" value="1"/>
</dbReference>
<evidence type="ECO:0000256" key="3">
    <source>
        <dbReference type="ARBA" id="ARBA00004922"/>
    </source>
</evidence>
<dbReference type="EMBL" id="AMQN01008518">
    <property type="status" value="NOT_ANNOTATED_CDS"/>
    <property type="molecule type" value="Genomic_DNA"/>
</dbReference>
<comment type="catalytic activity">
    <reaction evidence="9">
        <text>n isopentenyl diphosphate + (2E,6E)-farnesyl diphosphate = a di-trans,poly-cis-polyprenyl diphosphate + n diphosphate</text>
        <dbReference type="Rhea" id="RHEA:53008"/>
        <dbReference type="Rhea" id="RHEA-COMP:19494"/>
        <dbReference type="ChEBI" id="CHEBI:33019"/>
        <dbReference type="ChEBI" id="CHEBI:128769"/>
        <dbReference type="ChEBI" id="CHEBI:136960"/>
        <dbReference type="ChEBI" id="CHEBI:175763"/>
        <dbReference type="EC" id="2.5.1.87"/>
    </reaction>
</comment>
<dbReference type="EC" id="2.5.1.-" evidence="12"/>
<dbReference type="Pfam" id="PF01255">
    <property type="entry name" value="Prenyltransf"/>
    <property type="match status" value="1"/>
</dbReference>
<evidence type="ECO:0000256" key="9">
    <source>
        <dbReference type="ARBA" id="ARBA00047353"/>
    </source>
</evidence>
<feature type="coiled-coil region" evidence="13">
    <location>
        <begin position="260"/>
        <end position="289"/>
    </location>
</feature>
<organism evidence="14">
    <name type="scientific">Capitella teleta</name>
    <name type="common">Polychaete worm</name>
    <dbReference type="NCBI Taxonomy" id="283909"/>
    <lineage>
        <taxon>Eukaryota</taxon>
        <taxon>Metazoa</taxon>
        <taxon>Spiralia</taxon>
        <taxon>Lophotrochozoa</taxon>
        <taxon>Annelida</taxon>
        <taxon>Polychaeta</taxon>
        <taxon>Sedentaria</taxon>
        <taxon>Scolecida</taxon>
        <taxon>Capitellidae</taxon>
        <taxon>Capitella</taxon>
    </lineage>
</organism>
<evidence type="ECO:0000256" key="10">
    <source>
        <dbReference type="ARBA" id="ARBA00058504"/>
    </source>
</evidence>
<comment type="subcellular location">
    <subcellularLocation>
        <location evidence="2">Endoplasmic reticulum membrane</location>
        <topology evidence="2">Peripheral membrane protein</topology>
    </subcellularLocation>
</comment>
<dbReference type="STRING" id="283909.R7UBA9"/>
<evidence type="ECO:0000256" key="5">
    <source>
        <dbReference type="ARBA" id="ARBA00022679"/>
    </source>
</evidence>
<dbReference type="FunFam" id="3.40.1180.10:FF:000002">
    <property type="entry name" value="Alkyl transferase"/>
    <property type="match status" value="1"/>
</dbReference>
<dbReference type="GO" id="GO:0045547">
    <property type="term" value="F:ditrans,polycis-polyprenyl diphosphate synthase [(2E,6E)-farnesyl diphosphate specific] activity"/>
    <property type="evidence" value="ECO:0007669"/>
    <property type="project" value="UniProtKB-EC"/>
</dbReference>
<comment type="similarity">
    <text evidence="4 12">Belongs to the UPP synthase family.</text>
</comment>
<protein>
    <recommendedName>
        <fullName evidence="12">Alkyl transferase</fullName>
        <ecNumber evidence="12">2.5.1.-</ecNumber>
    </recommendedName>
</protein>
<reference evidence="15" key="3">
    <citation type="submission" date="2015-06" db="UniProtKB">
        <authorList>
            <consortium name="EnsemblMetazoa"/>
        </authorList>
    </citation>
    <scope>IDENTIFICATION</scope>
</reference>
<accession>R7UBA9</accession>
<evidence type="ECO:0000256" key="13">
    <source>
        <dbReference type="SAM" id="Coils"/>
    </source>
</evidence>
<evidence type="ECO:0000313" key="16">
    <source>
        <dbReference type="Proteomes" id="UP000014760"/>
    </source>
</evidence>
<keyword evidence="7" id="KW-0460">Magnesium</keyword>
<dbReference type="GO" id="GO:0016094">
    <property type="term" value="P:polyprenol biosynthetic process"/>
    <property type="evidence" value="ECO:0007669"/>
    <property type="project" value="TreeGrafter"/>
</dbReference>
<dbReference type="GO" id="GO:0005789">
    <property type="term" value="C:endoplasmic reticulum membrane"/>
    <property type="evidence" value="ECO:0007669"/>
    <property type="project" value="UniProtKB-SubCell"/>
</dbReference>
<evidence type="ECO:0000256" key="8">
    <source>
        <dbReference type="ARBA" id="ARBA00023136"/>
    </source>
</evidence>
<sequence>MDGSSSTWIKTEETRGKKSWYHSVCEWILRSGPVPHHVAFIMDGNRRFAQKNSMDRAQGHLIGFDKLTETLQWCLDLGITEVTVYAFSIENFKRSKDEVDGLMELARQKFSRLMQEKDLIEKHGVCFRVLGKIDLLPLDIQEIVAEAMDMTKHNTKAILNICFAYTSREEMCTAVREVAEGVEMGLIKESDISESVLEQCLYTNRSPHPELLVRTSGEVRLSDFLLWQTSYSVLSFMPVLWPDFSIWHLYAGVVHYQRHHQSVKAARDEHEKEAERKQLESDFAALKSKAGEKQEFSESPVASQLKEYAEERRTRVNRFLEHVVSKRDQYIQKLLSQKRKGLPSTNVS</sequence>
<dbReference type="GO" id="GO:1904423">
    <property type="term" value="C:dehydrodolichyl diphosphate synthase complex"/>
    <property type="evidence" value="ECO:0007669"/>
    <property type="project" value="TreeGrafter"/>
</dbReference>
<dbReference type="OMA" id="FDRRDLW"/>
<evidence type="ECO:0000256" key="11">
    <source>
        <dbReference type="ARBA" id="ARBA00064670"/>
    </source>
</evidence>
<dbReference type="PROSITE" id="PS01066">
    <property type="entry name" value="UPP_SYNTHASE"/>
    <property type="match status" value="1"/>
</dbReference>
<comment type="cofactor">
    <cofactor evidence="1">
        <name>Mg(2+)</name>
        <dbReference type="ChEBI" id="CHEBI:18420"/>
    </cofactor>
</comment>
<evidence type="ECO:0000313" key="15">
    <source>
        <dbReference type="EnsemblMetazoa" id="CapteP181282"/>
    </source>
</evidence>
<dbReference type="FunCoup" id="R7UBA9">
    <property type="interactions" value="1117"/>
</dbReference>
<dbReference type="PANTHER" id="PTHR10291">
    <property type="entry name" value="DEHYDRODOLICHYL DIPHOSPHATE SYNTHASE FAMILY MEMBER"/>
    <property type="match status" value="1"/>
</dbReference>
<reference evidence="16" key="1">
    <citation type="submission" date="2012-12" db="EMBL/GenBank/DDBJ databases">
        <authorList>
            <person name="Hellsten U."/>
            <person name="Grimwood J."/>
            <person name="Chapman J.A."/>
            <person name="Shapiro H."/>
            <person name="Aerts A."/>
            <person name="Otillar R.P."/>
            <person name="Terry A.Y."/>
            <person name="Boore J.L."/>
            <person name="Simakov O."/>
            <person name="Marletaz F."/>
            <person name="Cho S.-J."/>
            <person name="Edsinger-Gonzales E."/>
            <person name="Havlak P."/>
            <person name="Kuo D.-H."/>
            <person name="Larsson T."/>
            <person name="Lv J."/>
            <person name="Arendt D."/>
            <person name="Savage R."/>
            <person name="Osoegawa K."/>
            <person name="de Jong P."/>
            <person name="Lindberg D.R."/>
            <person name="Seaver E.C."/>
            <person name="Weisblat D.A."/>
            <person name="Putnam N.H."/>
            <person name="Grigoriev I.V."/>
            <person name="Rokhsar D.S."/>
        </authorList>
    </citation>
    <scope>NUCLEOTIDE SEQUENCE</scope>
    <source>
        <strain evidence="16">I ESC-2004</strain>
    </source>
</reference>
<name>R7UBA9_CAPTE</name>
<evidence type="ECO:0000313" key="14">
    <source>
        <dbReference type="EMBL" id="ELU03274.1"/>
    </source>
</evidence>
<dbReference type="HOGENOM" id="CLU_038505_0_4_1"/>
<dbReference type="Proteomes" id="UP000014760">
    <property type="component" value="Unassembled WGS sequence"/>
</dbReference>
<evidence type="ECO:0000256" key="2">
    <source>
        <dbReference type="ARBA" id="ARBA00004406"/>
    </source>
</evidence>
<evidence type="ECO:0000256" key="1">
    <source>
        <dbReference type="ARBA" id="ARBA00001946"/>
    </source>
</evidence>
<dbReference type="EMBL" id="KB303327">
    <property type="protein sequence ID" value="ELU03274.1"/>
    <property type="molecule type" value="Genomic_DNA"/>
</dbReference>
<keyword evidence="8" id="KW-0472">Membrane</keyword>
<dbReference type="SUPFAM" id="SSF64005">
    <property type="entry name" value="Undecaprenyl diphosphate synthase"/>
    <property type="match status" value="1"/>
</dbReference>
<keyword evidence="5 12" id="KW-0808">Transferase</keyword>
<keyword evidence="13" id="KW-0175">Coiled coil</keyword>
<dbReference type="InterPro" id="IPR036424">
    <property type="entry name" value="UPP_synth-like_sf"/>
</dbReference>
<dbReference type="OrthoDB" id="4173905at2759"/>
<dbReference type="AlphaFoldDB" id="R7UBA9"/>
<dbReference type="InterPro" id="IPR001441">
    <property type="entry name" value="UPP_synth-like"/>
</dbReference>
<comment type="pathway">
    <text evidence="3">Protein modification; protein glycosylation.</text>
</comment>
<reference evidence="14 16" key="2">
    <citation type="journal article" date="2013" name="Nature">
        <title>Insights into bilaterian evolution from three spiralian genomes.</title>
        <authorList>
            <person name="Simakov O."/>
            <person name="Marletaz F."/>
            <person name="Cho S.J."/>
            <person name="Edsinger-Gonzales E."/>
            <person name="Havlak P."/>
            <person name="Hellsten U."/>
            <person name="Kuo D.H."/>
            <person name="Larsson T."/>
            <person name="Lv J."/>
            <person name="Arendt D."/>
            <person name="Savage R."/>
            <person name="Osoegawa K."/>
            <person name="de Jong P."/>
            <person name="Grimwood J."/>
            <person name="Chapman J.A."/>
            <person name="Shapiro H."/>
            <person name="Aerts A."/>
            <person name="Otillar R.P."/>
            <person name="Terry A.Y."/>
            <person name="Boore J.L."/>
            <person name="Grigoriev I.V."/>
            <person name="Lindberg D.R."/>
            <person name="Seaver E.C."/>
            <person name="Weisblat D.A."/>
            <person name="Putnam N.H."/>
            <person name="Rokhsar D.S."/>
        </authorList>
    </citation>
    <scope>NUCLEOTIDE SEQUENCE</scope>
    <source>
        <strain evidence="14 16">I ESC-2004</strain>
    </source>
</reference>
<evidence type="ECO:0000256" key="12">
    <source>
        <dbReference type="RuleBase" id="RU363018"/>
    </source>
</evidence>
<comment type="function">
    <text evidence="10">With NUS1, forms the dehydrodolichyl diphosphate synthase (DDS) complex, an essential component of the dolichol monophosphate (Dol-P) biosynthetic machinery. Adds multiple copies of isopentenyl pyrophosphate (IPP) to farnesyl pyrophosphate (FPP) to produce dehydrodolichyl diphosphate (Dedol-PP), a precursor of dolichol which is utilized as a sugar carrier in protein glycosylation in the endoplasmic reticulum (ER).</text>
</comment>
<comment type="subunit">
    <text evidence="11">Forms an active dehydrodolichyl diphosphate synthase complex with NUS1.</text>
</comment>
<keyword evidence="6" id="KW-0256">Endoplasmic reticulum</keyword>
<evidence type="ECO:0000256" key="6">
    <source>
        <dbReference type="ARBA" id="ARBA00022824"/>
    </source>
</evidence>